<comment type="caution">
    <text evidence="5">The sequence shown here is derived from an EMBL/GenBank/DDBJ whole genome shotgun (WGS) entry which is preliminary data.</text>
</comment>
<keyword evidence="2" id="KW-0812">Transmembrane</keyword>
<reference evidence="5 6" key="1">
    <citation type="journal article" date="2024" name="J. Plant Pathol.">
        <title>Sequence and assembly of the genome of Seiridium unicorne, isolate CBS 538.82, causal agent of cypress canker disease.</title>
        <authorList>
            <person name="Scali E."/>
            <person name="Rocca G.D."/>
            <person name="Danti R."/>
            <person name="Garbelotto M."/>
            <person name="Barberini S."/>
            <person name="Baroncelli R."/>
            <person name="Emiliani G."/>
        </authorList>
    </citation>
    <scope>NUCLEOTIDE SEQUENCE [LARGE SCALE GENOMIC DNA]</scope>
    <source>
        <strain evidence="5 6">BM-138-508</strain>
    </source>
</reference>
<evidence type="ECO:0000256" key="2">
    <source>
        <dbReference type="SAM" id="Phobius"/>
    </source>
</evidence>
<dbReference type="PANTHER" id="PTHR42028">
    <property type="entry name" value="CHROMOSOME 1, WHOLE GENOME SHOTGUN SEQUENCE"/>
    <property type="match status" value="1"/>
</dbReference>
<proteinExistence type="predicted"/>
<evidence type="ECO:0000256" key="1">
    <source>
        <dbReference type="SAM" id="MobiDB-lite"/>
    </source>
</evidence>
<keyword evidence="6" id="KW-1185">Reference proteome</keyword>
<protein>
    <recommendedName>
        <fullName evidence="4">DUF7137 domain-containing protein</fullName>
    </recommendedName>
</protein>
<evidence type="ECO:0000313" key="5">
    <source>
        <dbReference type="EMBL" id="KAK9417148.1"/>
    </source>
</evidence>
<organism evidence="5 6">
    <name type="scientific">Seiridium unicorne</name>
    <dbReference type="NCBI Taxonomy" id="138068"/>
    <lineage>
        <taxon>Eukaryota</taxon>
        <taxon>Fungi</taxon>
        <taxon>Dikarya</taxon>
        <taxon>Ascomycota</taxon>
        <taxon>Pezizomycotina</taxon>
        <taxon>Sordariomycetes</taxon>
        <taxon>Xylariomycetidae</taxon>
        <taxon>Amphisphaeriales</taxon>
        <taxon>Sporocadaceae</taxon>
        <taxon>Seiridium</taxon>
    </lineage>
</organism>
<dbReference type="Pfam" id="PF23585">
    <property type="entry name" value="DUF7137"/>
    <property type="match status" value="1"/>
</dbReference>
<name>A0ABR2URP9_9PEZI</name>
<feature type="chain" id="PRO_5045122935" description="DUF7137 domain-containing protein" evidence="3">
    <location>
        <begin position="21"/>
        <end position="290"/>
    </location>
</feature>
<feature type="signal peptide" evidence="3">
    <location>
        <begin position="1"/>
        <end position="20"/>
    </location>
</feature>
<evidence type="ECO:0000256" key="3">
    <source>
        <dbReference type="SAM" id="SignalP"/>
    </source>
</evidence>
<keyword evidence="2" id="KW-1133">Transmembrane helix</keyword>
<keyword evidence="3" id="KW-0732">Signal</keyword>
<dbReference type="InterPro" id="IPR055561">
    <property type="entry name" value="DUF7137"/>
</dbReference>
<accession>A0ABR2URP9</accession>
<sequence length="290" mass="30742">MKGPRSFLIAAVALSSTVSAWPKWLPDLDSLVVRQDDSSTTSTAEETGTTTAATETAKSTATGTTTGKTTAKITTTNLNTGGQSATKTTGTGDTTGTGTGTDSSDTEEATHTTYDAEDVAGGISMITPVTTSATALYRIGETVTWQWNYTSLQGTPTAIDVLVSCSVATETWTLTQNMTFEPTGTYIWDTNSYAQTAVASPLLTEEYTLIIYDADSSISATAEPGYLSVYNQFTFGMYTSRPYKDLGEWKCVTCNSANSNLDSQALKFAVGMATITVLTFTWFVAGFGVF</sequence>
<keyword evidence="2" id="KW-0472">Membrane</keyword>
<feature type="compositionally biased region" description="Low complexity" evidence="1">
    <location>
        <begin position="39"/>
        <end position="76"/>
    </location>
</feature>
<feature type="compositionally biased region" description="Polar residues" evidence="1">
    <location>
        <begin position="77"/>
        <end position="87"/>
    </location>
</feature>
<feature type="transmembrane region" description="Helical" evidence="2">
    <location>
        <begin position="268"/>
        <end position="289"/>
    </location>
</feature>
<gene>
    <name evidence="5" type="ORF">SUNI508_09166</name>
</gene>
<feature type="region of interest" description="Disordered" evidence="1">
    <location>
        <begin position="38"/>
        <end position="115"/>
    </location>
</feature>
<dbReference type="EMBL" id="JARVKF010000401">
    <property type="protein sequence ID" value="KAK9417148.1"/>
    <property type="molecule type" value="Genomic_DNA"/>
</dbReference>
<feature type="domain" description="DUF7137" evidence="4">
    <location>
        <begin position="119"/>
        <end position="253"/>
    </location>
</feature>
<dbReference type="Proteomes" id="UP001408356">
    <property type="component" value="Unassembled WGS sequence"/>
</dbReference>
<evidence type="ECO:0000259" key="4">
    <source>
        <dbReference type="Pfam" id="PF23585"/>
    </source>
</evidence>
<evidence type="ECO:0000313" key="6">
    <source>
        <dbReference type="Proteomes" id="UP001408356"/>
    </source>
</evidence>
<dbReference type="PANTHER" id="PTHR42028:SF1">
    <property type="entry name" value="YALI0E30657P"/>
    <property type="match status" value="1"/>
</dbReference>